<dbReference type="KEGG" id="ffu:CLAFUR5_13058"/>
<name>A0A9Q8PJJ6_PASFU</name>
<dbReference type="OMA" id="IVIHESC"/>
<gene>
    <name evidence="1" type="ORF">CLAFUR5_13058</name>
</gene>
<dbReference type="EMBL" id="CP090173">
    <property type="protein sequence ID" value="UJO23539.1"/>
    <property type="molecule type" value="Genomic_DNA"/>
</dbReference>
<dbReference type="Proteomes" id="UP000756132">
    <property type="component" value="Chromosome 11"/>
</dbReference>
<organism evidence="1 2">
    <name type="scientific">Passalora fulva</name>
    <name type="common">Tomato leaf mold</name>
    <name type="synonym">Cladosporium fulvum</name>
    <dbReference type="NCBI Taxonomy" id="5499"/>
    <lineage>
        <taxon>Eukaryota</taxon>
        <taxon>Fungi</taxon>
        <taxon>Dikarya</taxon>
        <taxon>Ascomycota</taxon>
        <taxon>Pezizomycotina</taxon>
        <taxon>Dothideomycetes</taxon>
        <taxon>Dothideomycetidae</taxon>
        <taxon>Mycosphaerellales</taxon>
        <taxon>Mycosphaerellaceae</taxon>
        <taxon>Fulvia</taxon>
    </lineage>
</organism>
<keyword evidence="2" id="KW-1185">Reference proteome</keyword>
<protein>
    <submittedName>
        <fullName evidence="1">Uncharacterized protein</fullName>
    </submittedName>
</protein>
<dbReference type="OrthoDB" id="3650371at2759"/>
<evidence type="ECO:0000313" key="2">
    <source>
        <dbReference type="Proteomes" id="UP000756132"/>
    </source>
</evidence>
<evidence type="ECO:0000313" key="1">
    <source>
        <dbReference type="EMBL" id="UJO23539.1"/>
    </source>
</evidence>
<accession>A0A9Q8PJJ6</accession>
<dbReference type="GeneID" id="71992936"/>
<dbReference type="RefSeq" id="XP_047767905.1">
    <property type="nucleotide sequence ID" value="XM_047912206.1"/>
</dbReference>
<dbReference type="AlphaFoldDB" id="A0A9Q8PJJ6"/>
<sequence>MPTGRRSVEDPSSSTALTDLTDLTISLQLSLSIQDNPCHVLEIPAELKNKIYIHSLTLPEPLLIIIRDPDVITLASNQAAQLGVTLLATCKRINTEATPILYSLNTISLRNGVYVPPILEALHPGAHHIHNIEISHLTRGEVASLVEYLPRLQTLQNIIVHGDMCRYTNDPLRIVERLGPLVKALRTKCRESGKKAVMEMFQLPLSGQDGQWWMQVQEGVQETIEFLDGADRNGGRVSNL</sequence>
<reference evidence="1" key="2">
    <citation type="journal article" date="2022" name="Microb. Genom.">
        <title>A chromosome-scale genome assembly of the tomato pathogen Cladosporium fulvum reveals a compartmentalized genome architecture and the presence of a dispensable chromosome.</title>
        <authorList>
            <person name="Zaccaron A.Z."/>
            <person name="Chen L.H."/>
            <person name="Samaras A."/>
            <person name="Stergiopoulos I."/>
        </authorList>
    </citation>
    <scope>NUCLEOTIDE SEQUENCE</scope>
    <source>
        <strain evidence="1">Race5_Kim</strain>
    </source>
</reference>
<proteinExistence type="predicted"/>
<reference evidence="1" key="1">
    <citation type="submission" date="2021-12" db="EMBL/GenBank/DDBJ databases">
        <authorList>
            <person name="Zaccaron A."/>
            <person name="Stergiopoulos I."/>
        </authorList>
    </citation>
    <scope>NUCLEOTIDE SEQUENCE</scope>
    <source>
        <strain evidence="1">Race5_Kim</strain>
    </source>
</reference>